<feature type="signal peptide" evidence="1">
    <location>
        <begin position="1"/>
        <end position="21"/>
    </location>
</feature>
<keyword evidence="1" id="KW-0732">Signal</keyword>
<dbReference type="Pfam" id="PF13441">
    <property type="entry name" value="Gly-zipper_YMGG"/>
    <property type="match status" value="1"/>
</dbReference>
<organism evidence="3 4">
    <name type="scientific">Marinihelvus fidelis</name>
    <dbReference type="NCBI Taxonomy" id="2613842"/>
    <lineage>
        <taxon>Bacteria</taxon>
        <taxon>Pseudomonadati</taxon>
        <taxon>Pseudomonadota</taxon>
        <taxon>Gammaproteobacteria</taxon>
        <taxon>Chromatiales</taxon>
        <taxon>Wenzhouxiangellaceae</taxon>
        <taxon>Marinihelvus</taxon>
    </lineage>
</organism>
<reference evidence="3 4" key="1">
    <citation type="submission" date="2019-09" db="EMBL/GenBank/DDBJ databases">
        <title>Wenzhouxiangella sp. Genome sequencing and assembly.</title>
        <authorList>
            <person name="Zhang R."/>
        </authorList>
    </citation>
    <scope>NUCLEOTIDE SEQUENCE [LARGE SCALE GENOMIC DNA]</scope>
    <source>
        <strain evidence="3 4">W260</strain>
    </source>
</reference>
<accession>A0A5N0TAJ1</accession>
<feature type="chain" id="PRO_5024400578" description="YMGG-like Gly-zipper domain-containing protein" evidence="1">
    <location>
        <begin position="22"/>
        <end position="188"/>
    </location>
</feature>
<sequence>MKQRYQYLVGLALLASLSLLAAPAAWAQGGQQSLAGTLGIYVFPSKGQDSTQQSEDEAACYKWAVSNSGVDPFDAQKQQEANAEQAAAAQQQAAQAGSGSTARSAVGGAAVGALIGEIADDDAGKGAAWGAGLGAIRGHRRGNRERAESQMAAAEQSGQAEAHTAAQIDGFKKAFSACMEGKDYIAKF</sequence>
<comment type="caution">
    <text evidence="3">The sequence shown here is derived from an EMBL/GenBank/DDBJ whole genome shotgun (WGS) entry which is preliminary data.</text>
</comment>
<name>A0A5N0TAJ1_9GAMM</name>
<proteinExistence type="predicted"/>
<dbReference type="InterPro" id="IPR027367">
    <property type="entry name" value="Gly-zipper_YMGG"/>
</dbReference>
<keyword evidence="4" id="KW-1185">Reference proteome</keyword>
<evidence type="ECO:0000259" key="2">
    <source>
        <dbReference type="Pfam" id="PF13441"/>
    </source>
</evidence>
<dbReference type="Proteomes" id="UP000325372">
    <property type="component" value="Unassembled WGS sequence"/>
</dbReference>
<dbReference type="RefSeq" id="WP_150863772.1">
    <property type="nucleotide sequence ID" value="NZ_VYXP01000004.1"/>
</dbReference>
<protein>
    <recommendedName>
        <fullName evidence="2">YMGG-like Gly-zipper domain-containing protein</fullName>
    </recommendedName>
</protein>
<gene>
    <name evidence="3" type="ORF">F3N42_07360</name>
</gene>
<dbReference type="AlphaFoldDB" id="A0A5N0TAJ1"/>
<evidence type="ECO:0000313" key="3">
    <source>
        <dbReference type="EMBL" id="KAA9131982.1"/>
    </source>
</evidence>
<dbReference type="EMBL" id="VYXP01000004">
    <property type="protein sequence ID" value="KAA9131982.1"/>
    <property type="molecule type" value="Genomic_DNA"/>
</dbReference>
<evidence type="ECO:0000313" key="4">
    <source>
        <dbReference type="Proteomes" id="UP000325372"/>
    </source>
</evidence>
<evidence type="ECO:0000256" key="1">
    <source>
        <dbReference type="SAM" id="SignalP"/>
    </source>
</evidence>
<feature type="domain" description="YMGG-like Gly-zipper" evidence="2">
    <location>
        <begin position="100"/>
        <end position="138"/>
    </location>
</feature>